<gene>
    <name evidence="2" type="ORF">DXA38_03340</name>
</gene>
<keyword evidence="1" id="KW-1133">Transmembrane helix</keyword>
<dbReference type="RefSeq" id="WP_117441987.1">
    <property type="nucleotide sequence ID" value="NZ_QVEV01000003.1"/>
</dbReference>
<dbReference type="AlphaFoldDB" id="A0A3E2W1Q5"/>
<accession>A0A3E2W1Q5</accession>
<name>A0A3E2W1Q5_CLOIN</name>
<dbReference type="Proteomes" id="UP000260025">
    <property type="component" value="Unassembled WGS sequence"/>
</dbReference>
<sequence>MKKSLYRQVMFVISSICLILLITIAVKIGVFSELTSCVGIESILSVINNSYFSGVLCSIIAVIVIYFFQVQYSKRMLKKDVRCNEIIQDVYDGIEKYCNISNTIPERTSKSEEKDYSKRQIADGLMYYKFYKECEVDFEMMAYSLSCENNDILIESLQSCFFLNLNFKLLNIVNNIKNRLPNIRNGYPEIKEICENYELNNDENMLKSIENRFPHYLIDLRFMATYWQELLDYLNYDPTYIKLFVRTYNSQYDILEELKQPKEIQYAKQRKIQKEVRKAIWLYKIKNFWNK</sequence>
<evidence type="ECO:0008006" key="4">
    <source>
        <dbReference type="Google" id="ProtNLM"/>
    </source>
</evidence>
<evidence type="ECO:0000313" key="3">
    <source>
        <dbReference type="Proteomes" id="UP000260025"/>
    </source>
</evidence>
<protein>
    <recommendedName>
        <fullName evidence="4">Phage abortive infection protein</fullName>
    </recommendedName>
</protein>
<keyword evidence="1" id="KW-0812">Transmembrane</keyword>
<dbReference type="OrthoDB" id="2088159at2"/>
<keyword evidence="1" id="KW-0472">Membrane</keyword>
<reference evidence="2 3" key="1">
    <citation type="submission" date="2018-08" db="EMBL/GenBank/DDBJ databases">
        <title>A genome reference for cultivated species of the human gut microbiota.</title>
        <authorList>
            <person name="Zou Y."/>
            <person name="Xue W."/>
            <person name="Luo G."/>
        </authorList>
    </citation>
    <scope>NUCLEOTIDE SEQUENCE [LARGE SCALE GENOMIC DNA]</scope>
    <source>
        <strain evidence="2 3">OF01-2LB</strain>
    </source>
</reference>
<evidence type="ECO:0000256" key="1">
    <source>
        <dbReference type="SAM" id="Phobius"/>
    </source>
</evidence>
<feature type="transmembrane region" description="Helical" evidence="1">
    <location>
        <begin position="9"/>
        <end position="30"/>
    </location>
</feature>
<evidence type="ECO:0000313" key="2">
    <source>
        <dbReference type="EMBL" id="RGC18010.1"/>
    </source>
</evidence>
<organism evidence="2 3">
    <name type="scientific">Clostridium innocuum</name>
    <dbReference type="NCBI Taxonomy" id="1522"/>
    <lineage>
        <taxon>Bacteria</taxon>
        <taxon>Bacillati</taxon>
        <taxon>Bacillota</taxon>
        <taxon>Clostridia</taxon>
        <taxon>Eubacteriales</taxon>
        <taxon>Clostridiaceae</taxon>
        <taxon>Clostridium</taxon>
    </lineage>
</organism>
<feature type="transmembrane region" description="Helical" evidence="1">
    <location>
        <begin position="50"/>
        <end position="68"/>
    </location>
</feature>
<proteinExistence type="predicted"/>
<dbReference type="EMBL" id="QVEV01000003">
    <property type="protein sequence ID" value="RGC18010.1"/>
    <property type="molecule type" value="Genomic_DNA"/>
</dbReference>
<comment type="caution">
    <text evidence="2">The sequence shown here is derived from an EMBL/GenBank/DDBJ whole genome shotgun (WGS) entry which is preliminary data.</text>
</comment>